<feature type="region of interest" description="Disordered" evidence="1">
    <location>
        <begin position="508"/>
        <end position="528"/>
    </location>
</feature>
<dbReference type="Proteomes" id="UP000663903">
    <property type="component" value="Chromosome"/>
</dbReference>
<evidence type="ECO:0000313" key="3">
    <source>
        <dbReference type="EMBL" id="QTD45777.1"/>
    </source>
</evidence>
<feature type="compositionally biased region" description="Basic and acidic residues" evidence="1">
    <location>
        <begin position="517"/>
        <end position="528"/>
    </location>
</feature>
<dbReference type="InterPro" id="IPR055377">
    <property type="entry name" value="GH3_M"/>
</dbReference>
<dbReference type="GO" id="GO:0016881">
    <property type="term" value="F:acid-amino acid ligase activity"/>
    <property type="evidence" value="ECO:0007669"/>
    <property type="project" value="TreeGrafter"/>
</dbReference>
<dbReference type="PANTHER" id="PTHR31901">
    <property type="entry name" value="GH3 DOMAIN-CONTAINING PROTEIN"/>
    <property type="match status" value="1"/>
</dbReference>
<name>A0A975CHB4_9BURK</name>
<organism evidence="3 4">
    <name type="scientific">Ottowia testudinis</name>
    <dbReference type="NCBI Taxonomy" id="2816950"/>
    <lineage>
        <taxon>Bacteria</taxon>
        <taxon>Pseudomonadati</taxon>
        <taxon>Pseudomonadota</taxon>
        <taxon>Betaproteobacteria</taxon>
        <taxon>Burkholderiales</taxon>
        <taxon>Comamonadaceae</taxon>
        <taxon>Ottowia</taxon>
    </lineage>
</organism>
<dbReference type="Pfam" id="PF03321">
    <property type="entry name" value="GH3"/>
    <property type="match status" value="1"/>
</dbReference>
<dbReference type="RefSeq" id="WP_208009524.1">
    <property type="nucleotide sequence ID" value="NZ_CP071796.1"/>
</dbReference>
<dbReference type="PANTHER" id="PTHR31901:SF9">
    <property type="entry name" value="GH3 DOMAIN-CONTAINING PROTEIN"/>
    <property type="match status" value="1"/>
</dbReference>
<dbReference type="Pfam" id="PF23571">
    <property type="entry name" value="GH3_M"/>
    <property type="match status" value="1"/>
</dbReference>
<evidence type="ECO:0000256" key="1">
    <source>
        <dbReference type="SAM" id="MobiDB-lite"/>
    </source>
</evidence>
<dbReference type="GO" id="GO:0005737">
    <property type="term" value="C:cytoplasm"/>
    <property type="evidence" value="ECO:0007669"/>
    <property type="project" value="TreeGrafter"/>
</dbReference>
<keyword evidence="4" id="KW-1185">Reference proteome</keyword>
<proteinExistence type="predicted"/>
<protein>
    <submittedName>
        <fullName evidence="3">GH3 auxin-responsive promoter family protein</fullName>
    </submittedName>
</protein>
<dbReference type="InterPro" id="IPR004993">
    <property type="entry name" value="GH3"/>
</dbReference>
<evidence type="ECO:0000259" key="2">
    <source>
        <dbReference type="Pfam" id="PF23571"/>
    </source>
</evidence>
<evidence type="ECO:0000313" key="4">
    <source>
        <dbReference type="Proteomes" id="UP000663903"/>
    </source>
</evidence>
<dbReference type="EMBL" id="CP071796">
    <property type="protein sequence ID" value="QTD45777.1"/>
    <property type="molecule type" value="Genomic_DNA"/>
</dbReference>
<accession>A0A975CHB4</accession>
<reference evidence="3" key="1">
    <citation type="submission" date="2021-03" db="EMBL/GenBank/DDBJ databases">
        <title>Ottowia sp. 27C isolated from the cloaca of a Giant Asian pond turtle (Heosemys grandis).</title>
        <authorList>
            <person name="Spergser J."/>
            <person name="Busse H.-J."/>
        </authorList>
    </citation>
    <scope>NUCLEOTIDE SEQUENCE</scope>
    <source>
        <strain evidence="3">27C</strain>
    </source>
</reference>
<gene>
    <name evidence="3" type="ORF">J1M35_02325</name>
</gene>
<sequence>MTTPPLPGWTALARHIAGARARLAAQAADPRATQQALLAQILSRHAGSAFGQRHGFARLRTLGDYQQAVPRATYDDFAPEIEAMARGEPARLVSEPVLAFERTGGSTGGPKLIPLTASGLAAQREGLFAWLDDLLQRHPRLMHGHSYWSISPATRAPEATAGGMRIGLSSDAEYLGDAAPHLAAVLSVPPEVGGIGDVESWRRATLAHLLADERLALVSVWSPTFWQELCRHAMLLKDELLALDGHTAEANFFQSLSPARRARLHAALSQTPPDWRAVWPQLALISCWTHASSAPWAAQLAAEFPHATLQGKGLLATEGLVSVPIDDDGDPVAAIGSTVLEFEDDAGLVFACDEVAEGAEYQVLLTTHAGLYRYRLGDRVRVTGFWHRAPRLHLLGRGHAASDLCGEKLTEAFVLQALTSAGLLTNGQTLHLVPRTQPAPHYALLIGGPCSADQAARIAARADTALRANPQYAYARDLGQLGQIVALRTPDLREQLQNLSLAEGQRLGDAKPGVLGRTDEMTAPRRLG</sequence>
<dbReference type="KEGG" id="otd:J1M35_02325"/>
<dbReference type="SUPFAM" id="SSF56801">
    <property type="entry name" value="Acetyl-CoA synthetase-like"/>
    <property type="match status" value="1"/>
</dbReference>
<dbReference type="AlphaFoldDB" id="A0A975CHB4"/>
<feature type="domain" description="GH3 middle" evidence="2">
    <location>
        <begin position="349"/>
        <end position="397"/>
    </location>
</feature>